<sequence>MPPPHHLLHRAPQAAGSSGSGSGTSSGTGATTASITTTPAPTSLNDSSSFIGTPTQLAETTSEPSTTVSSSTSDTPFFPSPTVSGNSEDPSLQHTKNGVESALMVVAVALVIVLVLWRIVRLRRNGRPAREFFRAHPQPDVPPRPRELPRTTGLPHASAPPVSVIYDSLATPVPLVHRGEVPDRRRRGRRTRAGDVDARGRRGNIAHPDDPDEFLPEYDDKDILPKYQDVQRASPSRVGVGENVSSLEGRSPNGVGETGDRIPLVTRMQLSSSATLDDANPLGVSSAGSHEGHETYEGHDEAVSTQQHTH</sequence>
<feature type="region of interest" description="Disordered" evidence="1">
    <location>
        <begin position="272"/>
        <end position="310"/>
    </location>
</feature>
<keyword evidence="4" id="KW-1185">Reference proteome</keyword>
<evidence type="ECO:0000313" key="3">
    <source>
        <dbReference type="EMBL" id="PIL26094.1"/>
    </source>
</evidence>
<gene>
    <name evidence="3" type="ORF">GSI_11848</name>
</gene>
<proteinExistence type="predicted"/>
<feature type="transmembrane region" description="Helical" evidence="2">
    <location>
        <begin position="101"/>
        <end position="120"/>
    </location>
</feature>
<dbReference type="OrthoDB" id="2758037at2759"/>
<feature type="compositionally biased region" description="Polar residues" evidence="1">
    <location>
        <begin position="44"/>
        <end position="58"/>
    </location>
</feature>
<protein>
    <submittedName>
        <fullName evidence="3">Uncharacterized protein</fullName>
    </submittedName>
</protein>
<dbReference type="AlphaFoldDB" id="A0A2G8RX77"/>
<organism evidence="3 4">
    <name type="scientific">Ganoderma sinense ZZ0214-1</name>
    <dbReference type="NCBI Taxonomy" id="1077348"/>
    <lineage>
        <taxon>Eukaryota</taxon>
        <taxon>Fungi</taxon>
        <taxon>Dikarya</taxon>
        <taxon>Basidiomycota</taxon>
        <taxon>Agaricomycotina</taxon>
        <taxon>Agaricomycetes</taxon>
        <taxon>Polyporales</taxon>
        <taxon>Polyporaceae</taxon>
        <taxon>Ganoderma</taxon>
    </lineage>
</organism>
<feature type="compositionally biased region" description="Low complexity" evidence="1">
    <location>
        <begin position="59"/>
        <end position="84"/>
    </location>
</feature>
<reference evidence="3 4" key="1">
    <citation type="journal article" date="2015" name="Sci. Rep.">
        <title>Chromosome-level genome map provides insights into diverse defense mechanisms in the medicinal fungus Ganoderma sinense.</title>
        <authorList>
            <person name="Zhu Y."/>
            <person name="Xu J."/>
            <person name="Sun C."/>
            <person name="Zhou S."/>
            <person name="Xu H."/>
            <person name="Nelson D.R."/>
            <person name="Qian J."/>
            <person name="Song J."/>
            <person name="Luo H."/>
            <person name="Xiang L."/>
            <person name="Li Y."/>
            <person name="Xu Z."/>
            <person name="Ji A."/>
            <person name="Wang L."/>
            <person name="Lu S."/>
            <person name="Hayward A."/>
            <person name="Sun W."/>
            <person name="Li X."/>
            <person name="Schwartz D.C."/>
            <person name="Wang Y."/>
            <person name="Chen S."/>
        </authorList>
    </citation>
    <scope>NUCLEOTIDE SEQUENCE [LARGE SCALE GENOMIC DNA]</scope>
    <source>
        <strain evidence="3 4">ZZ0214-1</strain>
    </source>
</reference>
<feature type="region of interest" description="Disordered" evidence="1">
    <location>
        <begin position="231"/>
        <end position="260"/>
    </location>
</feature>
<evidence type="ECO:0000313" key="4">
    <source>
        <dbReference type="Proteomes" id="UP000230002"/>
    </source>
</evidence>
<dbReference type="Proteomes" id="UP000230002">
    <property type="component" value="Unassembled WGS sequence"/>
</dbReference>
<evidence type="ECO:0000256" key="2">
    <source>
        <dbReference type="SAM" id="Phobius"/>
    </source>
</evidence>
<keyword evidence="2" id="KW-0472">Membrane</keyword>
<evidence type="ECO:0000256" key="1">
    <source>
        <dbReference type="SAM" id="MobiDB-lite"/>
    </source>
</evidence>
<feature type="region of interest" description="Disordered" evidence="1">
    <location>
        <begin position="1"/>
        <end position="93"/>
    </location>
</feature>
<accession>A0A2G8RX77</accession>
<name>A0A2G8RX77_9APHY</name>
<keyword evidence="2" id="KW-1133">Transmembrane helix</keyword>
<comment type="caution">
    <text evidence="3">The sequence shown here is derived from an EMBL/GenBank/DDBJ whole genome shotgun (WGS) entry which is preliminary data.</text>
</comment>
<feature type="compositionally biased region" description="Basic and acidic residues" evidence="1">
    <location>
        <begin position="290"/>
        <end position="302"/>
    </location>
</feature>
<keyword evidence="2" id="KW-0812">Transmembrane</keyword>
<feature type="compositionally biased region" description="Low complexity" evidence="1">
    <location>
        <begin position="27"/>
        <end position="43"/>
    </location>
</feature>
<dbReference type="EMBL" id="AYKW01000045">
    <property type="protein sequence ID" value="PIL26094.1"/>
    <property type="molecule type" value="Genomic_DNA"/>
</dbReference>
<feature type="region of interest" description="Disordered" evidence="1">
    <location>
        <begin position="133"/>
        <end position="159"/>
    </location>
</feature>